<reference evidence="1" key="1">
    <citation type="submission" date="2023-11" db="EMBL/GenBank/DDBJ databases">
        <authorList>
            <person name="Poullet M."/>
        </authorList>
    </citation>
    <scope>NUCLEOTIDE SEQUENCE</scope>
    <source>
        <strain evidence="1">E1834</strain>
    </source>
</reference>
<evidence type="ECO:0000313" key="2">
    <source>
        <dbReference type="Proteomes" id="UP001497535"/>
    </source>
</evidence>
<proteinExistence type="predicted"/>
<protein>
    <submittedName>
        <fullName evidence="1">Uncharacterized protein</fullName>
    </submittedName>
</protein>
<evidence type="ECO:0000313" key="1">
    <source>
        <dbReference type="EMBL" id="CAK5088217.1"/>
    </source>
</evidence>
<dbReference type="Proteomes" id="UP001497535">
    <property type="component" value="Unassembled WGS sequence"/>
</dbReference>
<dbReference type="EMBL" id="CAVMJV010000070">
    <property type="protein sequence ID" value="CAK5088217.1"/>
    <property type="molecule type" value="Genomic_DNA"/>
</dbReference>
<comment type="caution">
    <text evidence="1">The sequence shown here is derived from an EMBL/GenBank/DDBJ whole genome shotgun (WGS) entry which is preliminary data.</text>
</comment>
<keyword evidence="2" id="KW-1185">Reference proteome</keyword>
<gene>
    <name evidence="1" type="ORF">MENTE1834_LOCUS35856</name>
</gene>
<organism evidence="1 2">
    <name type="scientific">Meloidogyne enterolobii</name>
    <name type="common">Root-knot nematode worm</name>
    <name type="synonym">Meloidogyne mayaguensis</name>
    <dbReference type="NCBI Taxonomy" id="390850"/>
    <lineage>
        <taxon>Eukaryota</taxon>
        <taxon>Metazoa</taxon>
        <taxon>Ecdysozoa</taxon>
        <taxon>Nematoda</taxon>
        <taxon>Chromadorea</taxon>
        <taxon>Rhabditida</taxon>
        <taxon>Tylenchina</taxon>
        <taxon>Tylenchomorpha</taxon>
        <taxon>Tylenchoidea</taxon>
        <taxon>Meloidogynidae</taxon>
        <taxon>Meloidogyninae</taxon>
        <taxon>Meloidogyne</taxon>
    </lineage>
</organism>
<sequence length="197" mass="23057">MIFPKIYFSFFYLFCLIYLIKSQELIPQKFFGAFQYENSDNWEAYLAAKGYNEEMRRTVKPPKLTRVLFPTGPGYRMMIGQGLQGSKWLSGAKKNADWTFQLGKEFRAKYWDGREHLILFAYDPSTDKLIERHTVVGAQLPPEDFVYEINQQGNLDLVIYTIKQIKSFLACPVSICSFDPSLHSNRLIIKIIFYNFL</sequence>
<name>A0ACB1A9L5_MELEN</name>
<accession>A0ACB1A9L5</accession>